<dbReference type="PROSITE" id="PS50850">
    <property type="entry name" value="MFS"/>
    <property type="match status" value="1"/>
</dbReference>
<comment type="subcellular location">
    <subcellularLocation>
        <location evidence="1">Membrane</location>
        <topology evidence="1">Multi-pass membrane protein</topology>
    </subcellularLocation>
</comment>
<feature type="transmembrane region" description="Helical" evidence="3">
    <location>
        <begin position="145"/>
        <end position="165"/>
    </location>
</feature>
<dbReference type="EMBL" id="MU005582">
    <property type="protein sequence ID" value="KAF2684085.1"/>
    <property type="molecule type" value="Genomic_DNA"/>
</dbReference>
<feature type="transmembrane region" description="Helical" evidence="3">
    <location>
        <begin position="315"/>
        <end position="333"/>
    </location>
</feature>
<dbReference type="GO" id="GO:0022857">
    <property type="term" value="F:transmembrane transporter activity"/>
    <property type="evidence" value="ECO:0007669"/>
    <property type="project" value="InterPro"/>
</dbReference>
<dbReference type="InterPro" id="IPR020846">
    <property type="entry name" value="MFS_dom"/>
</dbReference>
<feature type="transmembrane region" description="Helical" evidence="3">
    <location>
        <begin position="408"/>
        <end position="432"/>
    </location>
</feature>
<dbReference type="Pfam" id="PF07690">
    <property type="entry name" value="MFS_1"/>
    <property type="match status" value="1"/>
</dbReference>
<dbReference type="AlphaFoldDB" id="A0A6G1J1C1"/>
<dbReference type="InterPro" id="IPR011701">
    <property type="entry name" value="MFS"/>
</dbReference>
<dbReference type="PANTHER" id="PTHR11360">
    <property type="entry name" value="MONOCARBOXYLATE TRANSPORTER"/>
    <property type="match status" value="1"/>
</dbReference>
<evidence type="ECO:0000256" key="3">
    <source>
        <dbReference type="SAM" id="Phobius"/>
    </source>
</evidence>
<gene>
    <name evidence="5" type="ORF">K458DRAFT_367533</name>
</gene>
<organism evidence="5 6">
    <name type="scientific">Lentithecium fluviatile CBS 122367</name>
    <dbReference type="NCBI Taxonomy" id="1168545"/>
    <lineage>
        <taxon>Eukaryota</taxon>
        <taxon>Fungi</taxon>
        <taxon>Dikarya</taxon>
        <taxon>Ascomycota</taxon>
        <taxon>Pezizomycotina</taxon>
        <taxon>Dothideomycetes</taxon>
        <taxon>Pleosporomycetidae</taxon>
        <taxon>Pleosporales</taxon>
        <taxon>Massarineae</taxon>
        <taxon>Lentitheciaceae</taxon>
        <taxon>Lentithecium</taxon>
    </lineage>
</organism>
<feature type="domain" description="Major facilitator superfamily (MFS) profile" evidence="4">
    <location>
        <begin position="251"/>
        <end position="443"/>
    </location>
</feature>
<dbReference type="SUPFAM" id="SSF103473">
    <property type="entry name" value="MFS general substrate transporter"/>
    <property type="match status" value="1"/>
</dbReference>
<dbReference type="InterPro" id="IPR050327">
    <property type="entry name" value="Proton-linked_MCT"/>
</dbReference>
<evidence type="ECO:0000313" key="6">
    <source>
        <dbReference type="Proteomes" id="UP000799291"/>
    </source>
</evidence>
<dbReference type="InterPro" id="IPR036259">
    <property type="entry name" value="MFS_trans_sf"/>
</dbReference>
<reference evidence="5" key="1">
    <citation type="journal article" date="2020" name="Stud. Mycol.">
        <title>101 Dothideomycetes genomes: a test case for predicting lifestyles and emergence of pathogens.</title>
        <authorList>
            <person name="Haridas S."/>
            <person name="Albert R."/>
            <person name="Binder M."/>
            <person name="Bloem J."/>
            <person name="Labutti K."/>
            <person name="Salamov A."/>
            <person name="Andreopoulos B."/>
            <person name="Baker S."/>
            <person name="Barry K."/>
            <person name="Bills G."/>
            <person name="Bluhm B."/>
            <person name="Cannon C."/>
            <person name="Castanera R."/>
            <person name="Culley D."/>
            <person name="Daum C."/>
            <person name="Ezra D."/>
            <person name="Gonzalez J."/>
            <person name="Henrissat B."/>
            <person name="Kuo A."/>
            <person name="Liang C."/>
            <person name="Lipzen A."/>
            <person name="Lutzoni F."/>
            <person name="Magnuson J."/>
            <person name="Mondo S."/>
            <person name="Nolan M."/>
            <person name="Ohm R."/>
            <person name="Pangilinan J."/>
            <person name="Park H.-J."/>
            <person name="Ramirez L."/>
            <person name="Alfaro M."/>
            <person name="Sun H."/>
            <person name="Tritt A."/>
            <person name="Yoshinaga Y."/>
            <person name="Zwiers L.-H."/>
            <person name="Turgeon B."/>
            <person name="Goodwin S."/>
            <person name="Spatafora J."/>
            <person name="Crous P."/>
            <person name="Grigoriev I."/>
        </authorList>
    </citation>
    <scope>NUCLEOTIDE SEQUENCE</scope>
    <source>
        <strain evidence="5">CBS 122367</strain>
    </source>
</reference>
<proteinExistence type="inferred from homology"/>
<comment type="similarity">
    <text evidence="2">Belongs to the major facilitator superfamily. Monocarboxylate porter (TC 2.A.1.13) family.</text>
</comment>
<feature type="transmembrane region" description="Helical" evidence="3">
    <location>
        <begin position="90"/>
        <end position="112"/>
    </location>
</feature>
<dbReference type="Gene3D" id="1.20.1250.20">
    <property type="entry name" value="MFS general substrate transporter like domains"/>
    <property type="match status" value="2"/>
</dbReference>
<evidence type="ECO:0000313" key="5">
    <source>
        <dbReference type="EMBL" id="KAF2684085.1"/>
    </source>
</evidence>
<evidence type="ECO:0000259" key="4">
    <source>
        <dbReference type="PROSITE" id="PS50850"/>
    </source>
</evidence>
<keyword evidence="3" id="KW-0472">Membrane</keyword>
<feature type="transmembrane region" description="Helical" evidence="3">
    <location>
        <begin position="285"/>
        <end position="308"/>
    </location>
</feature>
<dbReference type="CDD" id="cd17352">
    <property type="entry name" value="MFS_MCT_SLC16"/>
    <property type="match status" value="1"/>
</dbReference>
<dbReference type="OrthoDB" id="6499973at2759"/>
<dbReference type="GO" id="GO:0016020">
    <property type="term" value="C:membrane"/>
    <property type="evidence" value="ECO:0007669"/>
    <property type="project" value="UniProtKB-SubCell"/>
</dbReference>
<sequence length="443" mass="47823">MSEKDNKADQDAIEAPSQAPSVVLPITALTPLDPDPEPDHAIPDGGYGWIIVLSVFTINGFTWGVIASYGVYLAYYLSSNRFPGATPLDYAFIGGLNFGLAMLVSSPATYLVRTLGTHPVMLLGVLLQTGGFIGASFAARIWQLYLSQGVCVGLGVGFLFIPSVAVTSQWFDKKRSLANSITSAGSGLGGVIVSFATQSMIDRISLAWSLRVIGLLSGTMNIIATCLIRSRNHIIRPPMHPFDVRLLRRLPVMLLLSWGFFSMLGYMVLLYSLSDFGRAIGLSKGQAASVTALLNLGTMLGRPCIGLLSDRYGRIEVAGCTTFACSVCVWVFWVPASSYALLVVFAIIVGGILGIFWMSISPLCVEVAGLSELPSTLALAFATIILPTTFAEVIGLKLRTPESARPYLYPQIWAGVMYLIATGLMFALWLILRKRKRREGSSI</sequence>
<accession>A0A6G1J1C1</accession>
<feature type="transmembrane region" description="Helical" evidence="3">
    <location>
        <begin position="119"/>
        <end position="139"/>
    </location>
</feature>
<keyword evidence="3" id="KW-1133">Transmembrane helix</keyword>
<evidence type="ECO:0000256" key="2">
    <source>
        <dbReference type="ARBA" id="ARBA00006727"/>
    </source>
</evidence>
<name>A0A6G1J1C1_9PLEO</name>
<feature type="transmembrane region" description="Helical" evidence="3">
    <location>
        <begin position="250"/>
        <end position="273"/>
    </location>
</feature>
<feature type="transmembrane region" description="Helical" evidence="3">
    <location>
        <begin position="339"/>
        <end position="365"/>
    </location>
</feature>
<dbReference type="PANTHER" id="PTHR11360:SF315">
    <property type="entry name" value="TRANSPORTER MCH2-RELATED"/>
    <property type="match status" value="1"/>
</dbReference>
<dbReference type="Proteomes" id="UP000799291">
    <property type="component" value="Unassembled WGS sequence"/>
</dbReference>
<evidence type="ECO:0000256" key="1">
    <source>
        <dbReference type="ARBA" id="ARBA00004141"/>
    </source>
</evidence>
<feature type="transmembrane region" description="Helical" evidence="3">
    <location>
        <begin position="208"/>
        <end position="229"/>
    </location>
</feature>
<feature type="transmembrane region" description="Helical" evidence="3">
    <location>
        <begin position="377"/>
        <end position="396"/>
    </location>
</feature>
<feature type="transmembrane region" description="Helical" evidence="3">
    <location>
        <begin position="177"/>
        <end position="196"/>
    </location>
</feature>
<keyword evidence="6" id="KW-1185">Reference proteome</keyword>
<feature type="transmembrane region" description="Helical" evidence="3">
    <location>
        <begin position="47"/>
        <end position="70"/>
    </location>
</feature>
<protein>
    <submittedName>
        <fullName evidence="5">Major facilitator superfamily protein</fullName>
    </submittedName>
</protein>
<keyword evidence="3" id="KW-0812">Transmembrane</keyword>